<accession>A0A511B9Y2</accession>
<dbReference type="Pfam" id="PF08241">
    <property type="entry name" value="Methyltransf_11"/>
    <property type="match status" value="1"/>
</dbReference>
<dbReference type="AlphaFoldDB" id="A0A511B9Y2"/>
<dbReference type="EMBL" id="BJUZ01000004">
    <property type="protein sequence ID" value="GEK94617.1"/>
    <property type="molecule type" value="Genomic_DNA"/>
</dbReference>
<dbReference type="SUPFAM" id="SSF53335">
    <property type="entry name" value="S-adenosyl-L-methionine-dependent methyltransferases"/>
    <property type="match status" value="1"/>
</dbReference>
<evidence type="ECO:0000313" key="2">
    <source>
        <dbReference type="EMBL" id="GEK94617.1"/>
    </source>
</evidence>
<dbReference type="GO" id="GO:0008757">
    <property type="term" value="F:S-adenosylmethionine-dependent methyltransferase activity"/>
    <property type="evidence" value="ECO:0007669"/>
    <property type="project" value="InterPro"/>
</dbReference>
<dbReference type="InterPro" id="IPR013216">
    <property type="entry name" value="Methyltransf_11"/>
</dbReference>
<dbReference type="CDD" id="cd02440">
    <property type="entry name" value="AdoMet_MTases"/>
    <property type="match status" value="1"/>
</dbReference>
<dbReference type="OrthoDB" id="9787738at2"/>
<gene>
    <name evidence="2" type="ORF">GWA01_23870</name>
</gene>
<dbReference type="InterPro" id="IPR029063">
    <property type="entry name" value="SAM-dependent_MTases_sf"/>
</dbReference>
<evidence type="ECO:0000313" key="3">
    <source>
        <dbReference type="Proteomes" id="UP000321230"/>
    </source>
</evidence>
<sequence length="252" mass="28166">MSTDTQTYASQHYGPLANDYVQSTVHSSGIDLDLIEHHIAGRGLGTVLDLGCGGGHVSYRAAPLVRGVVACDITQTMLDAVHVEAQKRGLRNITTCQAAAEKLPFPTASFDAVLCRFTAHHWLDLEAGLREARRVLKPDHPAIFVDVTAPANTLADSWLQTIELLRDLSHVRDYSVHEWVSALERTGFSFSGIKHHILQMEFSSWTSRSKTPNRRKDIIHEIQKKSPEFIQNYFSIKDNGDFNLKVSSFILE</sequence>
<proteinExistence type="predicted"/>
<comment type="caution">
    <text evidence="2">The sequence shown here is derived from an EMBL/GenBank/DDBJ whole genome shotgun (WGS) entry which is preliminary data.</text>
</comment>
<feature type="domain" description="Methyltransferase type 11" evidence="1">
    <location>
        <begin position="48"/>
        <end position="139"/>
    </location>
</feature>
<dbReference type="RefSeq" id="WP_146798323.1">
    <property type="nucleotide sequence ID" value="NZ_BARC01000001.1"/>
</dbReference>
<keyword evidence="3" id="KW-1185">Reference proteome</keyword>
<reference evidence="2 3" key="1">
    <citation type="submission" date="2019-07" db="EMBL/GenBank/DDBJ databases">
        <title>Whole genome shotgun sequence of Gluconobacter wancherniae NBRC 103581.</title>
        <authorList>
            <person name="Hosoyama A."/>
            <person name="Uohara A."/>
            <person name="Ohji S."/>
            <person name="Ichikawa N."/>
        </authorList>
    </citation>
    <scope>NUCLEOTIDE SEQUENCE [LARGE SCALE GENOMIC DNA]</scope>
    <source>
        <strain evidence="2 3">NBRC 103581</strain>
    </source>
</reference>
<dbReference type="PANTHER" id="PTHR43591">
    <property type="entry name" value="METHYLTRANSFERASE"/>
    <property type="match status" value="1"/>
</dbReference>
<dbReference type="Proteomes" id="UP000321230">
    <property type="component" value="Unassembled WGS sequence"/>
</dbReference>
<evidence type="ECO:0000259" key="1">
    <source>
        <dbReference type="Pfam" id="PF08241"/>
    </source>
</evidence>
<name>A0A511B9Y2_9PROT</name>
<protein>
    <recommendedName>
        <fullName evidence="1">Methyltransferase type 11 domain-containing protein</fullName>
    </recommendedName>
</protein>
<organism evidence="2 3">
    <name type="scientific">Gluconobacter wancherniae NBRC 103581</name>
    <dbReference type="NCBI Taxonomy" id="656744"/>
    <lineage>
        <taxon>Bacteria</taxon>
        <taxon>Pseudomonadati</taxon>
        <taxon>Pseudomonadota</taxon>
        <taxon>Alphaproteobacteria</taxon>
        <taxon>Acetobacterales</taxon>
        <taxon>Acetobacteraceae</taxon>
        <taxon>Gluconobacter</taxon>
    </lineage>
</organism>
<dbReference type="Gene3D" id="3.40.50.150">
    <property type="entry name" value="Vaccinia Virus protein VP39"/>
    <property type="match status" value="1"/>
</dbReference>